<dbReference type="EMBL" id="JACHVA010000081">
    <property type="protein sequence ID" value="MBC2602031.1"/>
    <property type="molecule type" value="Genomic_DNA"/>
</dbReference>
<dbReference type="RefSeq" id="WP_185692730.1">
    <property type="nucleotide sequence ID" value="NZ_JACHVA010000081.1"/>
</dbReference>
<dbReference type="PANTHER" id="PTHR33371:SF4">
    <property type="entry name" value="INTERMEMBRANE PHOSPHOLIPID TRANSPORT SYSTEM BINDING PROTEIN MLAD"/>
    <property type="match status" value="1"/>
</dbReference>
<evidence type="ECO:0000259" key="2">
    <source>
        <dbReference type="Pfam" id="PF02470"/>
    </source>
</evidence>
<reference evidence="3 4" key="1">
    <citation type="submission" date="2020-07" db="EMBL/GenBank/DDBJ databases">
        <authorList>
            <person name="Feng X."/>
        </authorList>
    </citation>
    <scope>NUCLEOTIDE SEQUENCE [LARGE SCALE GENOMIC DNA]</scope>
    <source>
        <strain evidence="3 4">JCM14086</strain>
    </source>
</reference>
<keyword evidence="4" id="KW-1185">Reference proteome</keyword>
<dbReference type="Pfam" id="PF02470">
    <property type="entry name" value="MlaD"/>
    <property type="match status" value="1"/>
</dbReference>
<protein>
    <submittedName>
        <fullName evidence="3">MCE family protein</fullName>
    </submittedName>
</protein>
<sequence length="328" mass="34555">MSDKAQYSGVGLFFIIGLVITYFVYTSLNKAGSASAEGYPIDAPFNNILQLRVGDDVRMSGVKVGTVIGTSLKEGQAVAKLSIQKQYEIPTDSVASVSMAGLLGTNFVSIEMGKSFSDPLKPGEEIKTKPSVDINQIFEEVGAVADRIDGALSDIGGMFSGQGDGLFAELGGMIKENRGRIGSSLENIEIITTQLSEGKGTVGKLLFEDEGYNELMATVAEIKSAAGQADEMLAGVQGIVDHVKSGEGSLGELLYGDQIANELKSTIANVQEFSARLNDPNSTIGRLLSDDTIYFEVQSVVRKASRTLDSVNDSGPISAVGVVTGALF</sequence>
<dbReference type="InterPro" id="IPR003399">
    <property type="entry name" value="Mce/MlaD"/>
</dbReference>
<dbReference type="AlphaFoldDB" id="A0A7X1E4D8"/>
<gene>
    <name evidence="3" type="ORF">H5P30_09610</name>
</gene>
<organism evidence="3 4">
    <name type="scientific">Puniceicoccus vermicola</name>
    <dbReference type="NCBI Taxonomy" id="388746"/>
    <lineage>
        <taxon>Bacteria</taxon>
        <taxon>Pseudomonadati</taxon>
        <taxon>Verrucomicrobiota</taxon>
        <taxon>Opitutia</taxon>
        <taxon>Puniceicoccales</taxon>
        <taxon>Puniceicoccaceae</taxon>
        <taxon>Puniceicoccus</taxon>
    </lineage>
</organism>
<evidence type="ECO:0000313" key="4">
    <source>
        <dbReference type="Proteomes" id="UP000525652"/>
    </source>
</evidence>
<keyword evidence="1" id="KW-1133">Transmembrane helix</keyword>
<proteinExistence type="predicted"/>
<evidence type="ECO:0000256" key="1">
    <source>
        <dbReference type="SAM" id="Phobius"/>
    </source>
</evidence>
<dbReference type="InterPro" id="IPR052336">
    <property type="entry name" value="MlaD_Phospholipid_Transporter"/>
</dbReference>
<feature type="domain" description="Mce/MlaD" evidence="2">
    <location>
        <begin position="38"/>
        <end position="113"/>
    </location>
</feature>
<keyword evidence="1" id="KW-0472">Membrane</keyword>
<comment type="caution">
    <text evidence="3">The sequence shown here is derived from an EMBL/GenBank/DDBJ whole genome shotgun (WGS) entry which is preliminary data.</text>
</comment>
<keyword evidence="1" id="KW-0812">Transmembrane</keyword>
<evidence type="ECO:0000313" key="3">
    <source>
        <dbReference type="EMBL" id="MBC2602031.1"/>
    </source>
</evidence>
<dbReference type="PANTHER" id="PTHR33371">
    <property type="entry name" value="INTERMEMBRANE PHOSPHOLIPID TRANSPORT SYSTEM BINDING PROTEIN MLAD-RELATED"/>
    <property type="match status" value="1"/>
</dbReference>
<accession>A0A7X1E4D8</accession>
<dbReference type="Proteomes" id="UP000525652">
    <property type="component" value="Unassembled WGS sequence"/>
</dbReference>
<name>A0A7X1E4D8_9BACT</name>
<feature type="transmembrane region" description="Helical" evidence="1">
    <location>
        <begin position="7"/>
        <end position="25"/>
    </location>
</feature>